<accession>A0A0G0QNC2</accession>
<dbReference type="InterPro" id="IPR050275">
    <property type="entry name" value="PGM_Phosphatase"/>
</dbReference>
<dbReference type="EMBL" id="LBWP01000002">
    <property type="protein sequence ID" value="KKR11890.1"/>
    <property type="molecule type" value="Genomic_DNA"/>
</dbReference>
<evidence type="ECO:0008006" key="4">
    <source>
        <dbReference type="Google" id="ProtNLM"/>
    </source>
</evidence>
<dbReference type="CDD" id="cd07067">
    <property type="entry name" value="HP_PGM_like"/>
    <property type="match status" value="1"/>
</dbReference>
<name>A0A0G0QNC2_9BACT</name>
<dbReference type="PANTHER" id="PTHR48100">
    <property type="entry name" value="BROAD-SPECIFICITY PHOSPHATASE YOR283W-RELATED"/>
    <property type="match status" value="1"/>
</dbReference>
<dbReference type="STRING" id="1618550.UT39_C0002G0071"/>
<dbReference type="GO" id="GO:0016791">
    <property type="term" value="F:phosphatase activity"/>
    <property type="evidence" value="ECO:0007669"/>
    <property type="project" value="TreeGrafter"/>
</dbReference>
<dbReference type="GO" id="GO:0005737">
    <property type="term" value="C:cytoplasm"/>
    <property type="evidence" value="ECO:0007669"/>
    <property type="project" value="TreeGrafter"/>
</dbReference>
<dbReference type="AlphaFoldDB" id="A0A0G0QNC2"/>
<gene>
    <name evidence="2" type="ORF">UT39_C0002G0071</name>
</gene>
<evidence type="ECO:0000313" key="2">
    <source>
        <dbReference type="EMBL" id="KKR11890.1"/>
    </source>
</evidence>
<evidence type="ECO:0000256" key="1">
    <source>
        <dbReference type="SAM" id="Coils"/>
    </source>
</evidence>
<organism evidence="2 3">
    <name type="scientific">Candidatus Woesebacteria bacterium GW2011_GWA1_39_21</name>
    <dbReference type="NCBI Taxonomy" id="1618550"/>
    <lineage>
        <taxon>Bacteria</taxon>
        <taxon>Candidatus Woeseibacteriota</taxon>
    </lineage>
</organism>
<dbReference type="InterPro" id="IPR029033">
    <property type="entry name" value="His_PPase_superfam"/>
</dbReference>
<sequence>MIYYIFRHGETYFSKNNLHYGEHYQDAEILPEAVPVIEKLAEYLKNKISEDNYTSPFKRAVQTVEIVERITGKKFIYNERIKEEGLSRAEESLEQLEKRLSDFIKDVESKNAKSVAVCSHGWPIAALLGLLNKGYITKMDLAKYPECGQLITVENKTIKTLDFNQGG</sequence>
<protein>
    <recommendedName>
        <fullName evidence="4">Phosphoglycerate mutase</fullName>
    </recommendedName>
</protein>
<reference evidence="2 3" key="1">
    <citation type="journal article" date="2015" name="Nature">
        <title>rRNA introns, odd ribosomes, and small enigmatic genomes across a large radiation of phyla.</title>
        <authorList>
            <person name="Brown C.T."/>
            <person name="Hug L.A."/>
            <person name="Thomas B.C."/>
            <person name="Sharon I."/>
            <person name="Castelle C.J."/>
            <person name="Singh A."/>
            <person name="Wilkins M.J."/>
            <person name="Williams K.H."/>
            <person name="Banfield J.F."/>
        </authorList>
    </citation>
    <scope>NUCLEOTIDE SEQUENCE [LARGE SCALE GENOMIC DNA]</scope>
</reference>
<dbReference type="SUPFAM" id="SSF53254">
    <property type="entry name" value="Phosphoglycerate mutase-like"/>
    <property type="match status" value="1"/>
</dbReference>
<dbReference type="Proteomes" id="UP000034246">
    <property type="component" value="Unassembled WGS sequence"/>
</dbReference>
<proteinExistence type="predicted"/>
<dbReference type="Gene3D" id="3.40.50.1240">
    <property type="entry name" value="Phosphoglycerate mutase-like"/>
    <property type="match status" value="2"/>
</dbReference>
<evidence type="ECO:0000313" key="3">
    <source>
        <dbReference type="Proteomes" id="UP000034246"/>
    </source>
</evidence>
<dbReference type="Pfam" id="PF00300">
    <property type="entry name" value="His_Phos_1"/>
    <property type="match status" value="2"/>
</dbReference>
<feature type="coiled-coil region" evidence="1">
    <location>
        <begin position="79"/>
        <end position="113"/>
    </location>
</feature>
<comment type="caution">
    <text evidence="2">The sequence shown here is derived from an EMBL/GenBank/DDBJ whole genome shotgun (WGS) entry which is preliminary data.</text>
</comment>
<keyword evidence="1" id="KW-0175">Coiled coil</keyword>
<dbReference type="PANTHER" id="PTHR48100:SF1">
    <property type="entry name" value="HISTIDINE PHOSPHATASE FAMILY PROTEIN-RELATED"/>
    <property type="match status" value="1"/>
</dbReference>
<dbReference type="SMART" id="SM00855">
    <property type="entry name" value="PGAM"/>
    <property type="match status" value="1"/>
</dbReference>
<dbReference type="InterPro" id="IPR013078">
    <property type="entry name" value="His_Pase_superF_clade-1"/>
</dbReference>